<dbReference type="Proteomes" id="UP000075885">
    <property type="component" value="Unassembled WGS sequence"/>
</dbReference>
<feature type="domain" description="Nuclear receptor" evidence="14">
    <location>
        <begin position="249"/>
        <end position="322"/>
    </location>
</feature>
<dbReference type="PANTHER" id="PTHR45805:SF2">
    <property type="entry name" value="NUCLEAR HORMONE RECEPTOR HR3-RELATED"/>
    <property type="match status" value="1"/>
</dbReference>
<dbReference type="PROSITE" id="PS00031">
    <property type="entry name" value="NUCLEAR_REC_DBD_1"/>
    <property type="match status" value="1"/>
</dbReference>
<feature type="region of interest" description="Disordered" evidence="13">
    <location>
        <begin position="93"/>
        <end position="145"/>
    </location>
</feature>
<dbReference type="GO" id="GO:0008270">
    <property type="term" value="F:zinc ion binding"/>
    <property type="evidence" value="ECO:0007669"/>
    <property type="project" value="UniProtKB-KW"/>
</dbReference>
<dbReference type="GO" id="GO:0004879">
    <property type="term" value="F:nuclear receptor activity"/>
    <property type="evidence" value="ECO:0007669"/>
    <property type="project" value="TreeGrafter"/>
</dbReference>
<proteinExistence type="predicted"/>
<dbReference type="GO" id="GO:0005634">
    <property type="term" value="C:nucleus"/>
    <property type="evidence" value="ECO:0007669"/>
    <property type="project" value="UniProtKB-SubCell"/>
</dbReference>
<evidence type="ECO:0000256" key="11">
    <source>
        <dbReference type="ARBA" id="ARBA00072676"/>
    </source>
</evidence>
<dbReference type="PROSITE" id="PS51030">
    <property type="entry name" value="NUCLEAR_REC_DBD_2"/>
    <property type="match status" value="1"/>
</dbReference>
<evidence type="ECO:0000256" key="6">
    <source>
        <dbReference type="ARBA" id="ARBA00023125"/>
    </source>
</evidence>
<dbReference type="SUPFAM" id="SSF57716">
    <property type="entry name" value="Glucocorticoid receptor-like (DNA-binding domain)"/>
    <property type="match status" value="1"/>
</dbReference>
<evidence type="ECO:0000256" key="13">
    <source>
        <dbReference type="SAM" id="MobiDB-lite"/>
    </source>
</evidence>
<dbReference type="SMART" id="SM00399">
    <property type="entry name" value="ZnF_C4"/>
    <property type="match status" value="1"/>
</dbReference>
<evidence type="ECO:0000256" key="3">
    <source>
        <dbReference type="ARBA" id="ARBA00022771"/>
    </source>
</evidence>
<evidence type="ECO:0000256" key="5">
    <source>
        <dbReference type="ARBA" id="ARBA00023015"/>
    </source>
</evidence>
<dbReference type="VEuPathDB" id="VectorBase:AEPI000053"/>
<accession>A0A182NZH3</accession>
<keyword evidence="6" id="KW-0238">DNA-binding</keyword>
<dbReference type="AlphaFoldDB" id="A0A182NZH3"/>
<keyword evidence="4" id="KW-0862">Zinc</keyword>
<protein>
    <recommendedName>
        <fullName evidence="11">Probable nuclear hormone receptor HR3</fullName>
    </recommendedName>
    <alternativeName>
        <fullName evidence="12">Nuclear receptor subfamily 1 group F member 4</fullName>
    </alternativeName>
</protein>
<reference evidence="16" key="1">
    <citation type="submission" date="2013-03" db="EMBL/GenBank/DDBJ databases">
        <title>The Genome Sequence of Anopheles epiroticus epiroticus2.</title>
        <authorList>
            <consortium name="The Broad Institute Genomics Platform"/>
            <person name="Neafsey D.E."/>
            <person name="Howell P."/>
            <person name="Walker B."/>
            <person name="Young S.K."/>
            <person name="Zeng Q."/>
            <person name="Gargeya S."/>
            <person name="Fitzgerald M."/>
            <person name="Haas B."/>
            <person name="Abouelleil A."/>
            <person name="Allen A.W."/>
            <person name="Alvarado L."/>
            <person name="Arachchi H.M."/>
            <person name="Berlin A.M."/>
            <person name="Chapman S.B."/>
            <person name="Gainer-Dewar J."/>
            <person name="Goldberg J."/>
            <person name="Griggs A."/>
            <person name="Gujja S."/>
            <person name="Hansen M."/>
            <person name="Howarth C."/>
            <person name="Imamovic A."/>
            <person name="Ireland A."/>
            <person name="Larimer J."/>
            <person name="McCowan C."/>
            <person name="Murphy C."/>
            <person name="Pearson M."/>
            <person name="Poon T.W."/>
            <person name="Priest M."/>
            <person name="Roberts A."/>
            <person name="Saif S."/>
            <person name="Shea T."/>
            <person name="Sisk P."/>
            <person name="Sykes S."/>
            <person name="Wortman J."/>
            <person name="Nusbaum C."/>
            <person name="Birren B."/>
        </authorList>
    </citation>
    <scope>NUCLEOTIDE SEQUENCE [LARGE SCALE GENOMIC DNA]</scope>
    <source>
        <strain evidence="16">Epiroticus2</strain>
    </source>
</reference>
<comment type="function">
    <text evidence="10">Putative receptor whose ligand is not yet known.</text>
</comment>
<sequence>MDDGEFLDLFSQSWNGKYHAAASRAANDEPASVGTGGYPNTAAVAAAATAAATAAAMAVAPKLTSRLMQPQPGSTAGPGAQGLYASTKHFLAHLPPTHKPQPATNTTSTAAAATATEAARHSSPSPFTPPPASGPGSAGQSAMLRGGQEEQDYNAFCSTLSAVASMAQASLAMEEEDLADSTTPPPQPFTAGGLLAAGLAGNGGGGGSAGDANGGGVEGDLGPNGELLGMNGHQHEKKTPNSIRAQIEIIPCKVCGDKSSGVHYGVITCEGCKGFFRRSQSSVVNYQCPRNKQCVVDRVNRNRCQYCRLQKCLKLGMSRDGK</sequence>
<dbReference type="InterPro" id="IPR044101">
    <property type="entry name" value="NR_DBD_ROR"/>
</dbReference>
<evidence type="ECO:0000256" key="8">
    <source>
        <dbReference type="ARBA" id="ARBA00023170"/>
    </source>
</evidence>
<evidence type="ECO:0000313" key="16">
    <source>
        <dbReference type="Proteomes" id="UP000075885"/>
    </source>
</evidence>
<keyword evidence="9" id="KW-0539">Nucleus</keyword>
<feature type="compositionally biased region" description="Low complexity" evidence="13">
    <location>
        <begin position="103"/>
        <end position="125"/>
    </location>
</feature>
<keyword evidence="2" id="KW-0479">Metal-binding</keyword>
<dbReference type="CDD" id="cd06968">
    <property type="entry name" value="NR_DBD_ROR"/>
    <property type="match status" value="1"/>
</dbReference>
<dbReference type="PANTHER" id="PTHR45805">
    <property type="entry name" value="NUCLEAR HORMONE RECEPTOR HR3-RELATED"/>
    <property type="match status" value="1"/>
</dbReference>
<dbReference type="Gene3D" id="3.30.50.10">
    <property type="entry name" value="Erythroid Transcription Factor GATA-1, subunit A"/>
    <property type="match status" value="1"/>
</dbReference>
<feature type="compositionally biased region" description="Gly residues" evidence="13">
    <location>
        <begin position="204"/>
        <end position="219"/>
    </location>
</feature>
<dbReference type="EnsemblMetazoa" id="AEPI000053-RA">
    <property type="protein sequence ID" value="AEPI000053-PA"/>
    <property type="gene ID" value="AEPI000053"/>
</dbReference>
<reference evidence="15" key="2">
    <citation type="submission" date="2020-05" db="UniProtKB">
        <authorList>
            <consortium name="EnsemblMetazoa"/>
        </authorList>
    </citation>
    <scope>IDENTIFICATION</scope>
    <source>
        <strain evidence="15">Epiroticus2</strain>
    </source>
</reference>
<keyword evidence="5" id="KW-0805">Transcription regulation</keyword>
<evidence type="ECO:0000313" key="15">
    <source>
        <dbReference type="EnsemblMetazoa" id="AEPI000053-PA"/>
    </source>
</evidence>
<feature type="region of interest" description="Disordered" evidence="13">
    <location>
        <begin position="204"/>
        <end position="240"/>
    </location>
</feature>
<name>A0A182NZH3_9DIPT</name>
<dbReference type="GO" id="GO:0000978">
    <property type="term" value="F:RNA polymerase II cis-regulatory region sequence-specific DNA binding"/>
    <property type="evidence" value="ECO:0007669"/>
    <property type="project" value="TreeGrafter"/>
</dbReference>
<evidence type="ECO:0000256" key="7">
    <source>
        <dbReference type="ARBA" id="ARBA00023163"/>
    </source>
</evidence>
<evidence type="ECO:0000256" key="9">
    <source>
        <dbReference type="ARBA" id="ARBA00023242"/>
    </source>
</evidence>
<keyword evidence="8" id="KW-0675">Receptor</keyword>
<evidence type="ECO:0000256" key="2">
    <source>
        <dbReference type="ARBA" id="ARBA00022723"/>
    </source>
</evidence>
<organism evidence="15 16">
    <name type="scientific">Anopheles epiroticus</name>
    <dbReference type="NCBI Taxonomy" id="199890"/>
    <lineage>
        <taxon>Eukaryota</taxon>
        <taxon>Metazoa</taxon>
        <taxon>Ecdysozoa</taxon>
        <taxon>Arthropoda</taxon>
        <taxon>Hexapoda</taxon>
        <taxon>Insecta</taxon>
        <taxon>Pterygota</taxon>
        <taxon>Neoptera</taxon>
        <taxon>Endopterygota</taxon>
        <taxon>Diptera</taxon>
        <taxon>Nematocera</taxon>
        <taxon>Culicoidea</taxon>
        <taxon>Culicidae</taxon>
        <taxon>Anophelinae</taxon>
        <taxon>Anopheles</taxon>
    </lineage>
</organism>
<evidence type="ECO:0000256" key="4">
    <source>
        <dbReference type="ARBA" id="ARBA00022833"/>
    </source>
</evidence>
<evidence type="ECO:0000259" key="14">
    <source>
        <dbReference type="PROSITE" id="PS51030"/>
    </source>
</evidence>
<dbReference type="InterPro" id="IPR001628">
    <property type="entry name" value="Znf_hrmn_rcpt"/>
</dbReference>
<evidence type="ECO:0000256" key="1">
    <source>
        <dbReference type="ARBA" id="ARBA00004123"/>
    </source>
</evidence>
<dbReference type="FunFam" id="3.30.50.10:FF:000003">
    <property type="entry name" value="Nuclear orphan receptor ROR-beta"/>
    <property type="match status" value="1"/>
</dbReference>
<keyword evidence="7" id="KW-0804">Transcription</keyword>
<dbReference type="InterPro" id="IPR013088">
    <property type="entry name" value="Znf_NHR/GATA"/>
</dbReference>
<keyword evidence="16" id="KW-1185">Reference proteome</keyword>
<dbReference type="STRING" id="199890.A0A182NZH3"/>
<keyword evidence="3" id="KW-0863">Zinc-finger</keyword>
<dbReference type="Pfam" id="PF00105">
    <property type="entry name" value="zf-C4"/>
    <property type="match status" value="1"/>
</dbReference>
<comment type="subcellular location">
    <subcellularLocation>
        <location evidence="1">Nucleus</location>
    </subcellularLocation>
</comment>
<evidence type="ECO:0000256" key="10">
    <source>
        <dbReference type="ARBA" id="ARBA00055215"/>
    </source>
</evidence>
<dbReference type="PRINTS" id="PR00047">
    <property type="entry name" value="STROIDFINGER"/>
</dbReference>
<evidence type="ECO:0000256" key="12">
    <source>
        <dbReference type="ARBA" id="ARBA00077334"/>
    </source>
</evidence>